<dbReference type="PANTHER" id="PTHR45766:SF6">
    <property type="entry name" value="SWI_SNF-RELATED MATRIX-ASSOCIATED ACTIN-DEPENDENT REGULATOR OF CHROMATIN SUBFAMILY A-LIKE PROTEIN 1"/>
    <property type="match status" value="1"/>
</dbReference>
<evidence type="ECO:0000313" key="9">
    <source>
        <dbReference type="Proteomes" id="UP001595956"/>
    </source>
</evidence>
<keyword evidence="4" id="KW-0067">ATP-binding</keyword>
<feature type="domain" description="Helicase C-terminal" evidence="7">
    <location>
        <begin position="479"/>
        <end position="640"/>
    </location>
</feature>
<keyword evidence="1" id="KW-0547">Nucleotide-binding</keyword>
<keyword evidence="3 8" id="KW-0347">Helicase</keyword>
<dbReference type="InterPro" id="IPR006935">
    <property type="entry name" value="Helicase/UvrB_N"/>
</dbReference>
<dbReference type="RefSeq" id="WP_345176717.1">
    <property type="nucleotide sequence ID" value="NZ_BAABFQ010000006.1"/>
</dbReference>
<dbReference type="InterPro" id="IPR038718">
    <property type="entry name" value="SNF2-like_sf"/>
</dbReference>
<evidence type="ECO:0000259" key="6">
    <source>
        <dbReference type="PROSITE" id="PS51192"/>
    </source>
</evidence>
<sequence>MTSTPVASRFTEGTLVAARDREWVVVDASDPTFLLVRPLAGADEDISALMPALEEVTEATFPPPTVDDLGDGTAARLLRDGLRIGFRASGGPFRSLAGLAVTPRAYQYVPLLMALRQGGEAVRLLIADGVGIGKTVEAGLVAAELLAQGEAKGLAVLCSPALAPQWREELRVKFNIDATLVLPSTVNRLNKGLRMGESLFDRHPYVVVSTDLIKQRNYRDDFARTCPDLVIVDEAHTSVTAGGANSRSGATLRHHLLQRLAADPQRHMLFLTATPHQGDDDGWRGLLALLDPELEHLPPDLSGAQHDEARRLLARYFVQRQRGDIADFIEDTVFPDRATTEETYKLHPEYRALLDRVLDYARETVTDDAIAGTVRQRVRWWSMVALLRSLASSPAAAATTLRNRAATAEAATDEEADEIGRNLILDEDDDASTDADDIAPGADDTPRGDQSSSTRRKLLEFARQADALVGPEKDLKLARLTDMVKRLIKDGYQPIVFCRYIPTAEYVGEHLRKALGKSVRVEAVTGTMPPEAREAAVADLGTHDGNRVLVATDCLSEGVNLQDYFTAVVHYDLAWNPTRHEQREGRIDRFGQRAETVRAITYYGIDNPVDGVVLNVLIRKHEAIRKSTGVSVSLPADSALVMQAVFEGLILRRGEDTQEALFDLPGFDSEEALFDTWQTTAEREKRSRSRFAQHALSPAAVDEELKEVRAALGGPADVEHFARNVLIRLGATLVQTSEGFTGTLGSLPRALRDMLPVAPGDATITFVRDLPAPAGAHVLTRTNNAVEALASYALDAALDPLLAPEFRPARRSGVMRTSAVTDTTTLLVTRMRFHATLPGRDRDVPMVVEEAHLAAFTGTPDNPTWLSDEAVADLLKATPAGNMPESMGKAFIKPTIDALEQGHLLAHLAEAADTKAQNLDDSHRRVRQAAGTAIRGLRVTAQKPVDILGVYQFIPGGNA</sequence>
<dbReference type="InterPro" id="IPR049730">
    <property type="entry name" value="SNF2/RAD54-like_C"/>
</dbReference>
<dbReference type="InterPro" id="IPR027417">
    <property type="entry name" value="P-loop_NTPase"/>
</dbReference>
<dbReference type="PANTHER" id="PTHR45766">
    <property type="entry name" value="DNA ANNEALING HELICASE AND ENDONUCLEASE ZRANB3 FAMILY MEMBER"/>
    <property type="match status" value="1"/>
</dbReference>
<evidence type="ECO:0000313" key="8">
    <source>
        <dbReference type="EMBL" id="MFC5492281.1"/>
    </source>
</evidence>
<proteinExistence type="predicted"/>
<dbReference type="CDD" id="cd18793">
    <property type="entry name" value="SF2_C_SNF"/>
    <property type="match status" value="1"/>
</dbReference>
<dbReference type="SMART" id="SM00490">
    <property type="entry name" value="HELICc"/>
    <property type="match status" value="1"/>
</dbReference>
<dbReference type="PROSITE" id="PS51192">
    <property type="entry name" value="HELICASE_ATP_BIND_1"/>
    <property type="match status" value="1"/>
</dbReference>
<evidence type="ECO:0000256" key="3">
    <source>
        <dbReference type="ARBA" id="ARBA00022806"/>
    </source>
</evidence>
<dbReference type="Pfam" id="PF04851">
    <property type="entry name" value="ResIII"/>
    <property type="match status" value="1"/>
</dbReference>
<evidence type="ECO:0000256" key="4">
    <source>
        <dbReference type="ARBA" id="ARBA00022840"/>
    </source>
</evidence>
<keyword evidence="9" id="KW-1185">Reference proteome</keyword>
<dbReference type="Gene3D" id="3.40.50.10810">
    <property type="entry name" value="Tandem AAA-ATPase domain"/>
    <property type="match status" value="1"/>
</dbReference>
<feature type="domain" description="Helicase ATP-binding" evidence="6">
    <location>
        <begin position="115"/>
        <end position="293"/>
    </location>
</feature>
<name>A0ABW0MX81_9ACTN</name>
<dbReference type="Proteomes" id="UP001595956">
    <property type="component" value="Unassembled WGS sequence"/>
</dbReference>
<dbReference type="PROSITE" id="PS51194">
    <property type="entry name" value="HELICASE_CTER"/>
    <property type="match status" value="1"/>
</dbReference>
<feature type="compositionally biased region" description="Acidic residues" evidence="5">
    <location>
        <begin position="425"/>
        <end position="437"/>
    </location>
</feature>
<organism evidence="8 9">
    <name type="scientific">Nocardioides caricicola</name>
    <dbReference type="NCBI Taxonomy" id="634770"/>
    <lineage>
        <taxon>Bacteria</taxon>
        <taxon>Bacillati</taxon>
        <taxon>Actinomycetota</taxon>
        <taxon>Actinomycetes</taxon>
        <taxon>Propionibacteriales</taxon>
        <taxon>Nocardioidaceae</taxon>
        <taxon>Nocardioides</taxon>
    </lineage>
</organism>
<dbReference type="SMART" id="SM00487">
    <property type="entry name" value="DEXDc"/>
    <property type="match status" value="1"/>
</dbReference>
<dbReference type="InterPro" id="IPR001650">
    <property type="entry name" value="Helicase_C-like"/>
</dbReference>
<gene>
    <name evidence="8" type="ORF">ACFPKY_04175</name>
</gene>
<accession>A0ABW0MX81</accession>
<evidence type="ECO:0000259" key="7">
    <source>
        <dbReference type="PROSITE" id="PS51194"/>
    </source>
</evidence>
<dbReference type="Pfam" id="PF00271">
    <property type="entry name" value="Helicase_C"/>
    <property type="match status" value="1"/>
</dbReference>
<evidence type="ECO:0000256" key="2">
    <source>
        <dbReference type="ARBA" id="ARBA00022801"/>
    </source>
</evidence>
<dbReference type="CDD" id="cd18011">
    <property type="entry name" value="DEXDc_RapA"/>
    <property type="match status" value="1"/>
</dbReference>
<keyword evidence="2" id="KW-0378">Hydrolase</keyword>
<evidence type="ECO:0000256" key="1">
    <source>
        <dbReference type="ARBA" id="ARBA00022741"/>
    </source>
</evidence>
<protein>
    <submittedName>
        <fullName evidence="8">Helicase-related protein</fullName>
    </submittedName>
</protein>
<comment type="caution">
    <text evidence="8">The sequence shown here is derived from an EMBL/GenBank/DDBJ whole genome shotgun (WGS) entry which is preliminary data.</text>
</comment>
<dbReference type="SUPFAM" id="SSF52540">
    <property type="entry name" value="P-loop containing nucleoside triphosphate hydrolases"/>
    <property type="match status" value="1"/>
</dbReference>
<dbReference type="Gene3D" id="3.40.50.300">
    <property type="entry name" value="P-loop containing nucleotide triphosphate hydrolases"/>
    <property type="match status" value="1"/>
</dbReference>
<feature type="region of interest" description="Disordered" evidence="5">
    <location>
        <begin position="406"/>
        <end position="454"/>
    </location>
</feature>
<dbReference type="InterPro" id="IPR057342">
    <property type="entry name" value="DEXDc_RapA"/>
</dbReference>
<dbReference type="GO" id="GO:0004386">
    <property type="term" value="F:helicase activity"/>
    <property type="evidence" value="ECO:0007669"/>
    <property type="project" value="UniProtKB-KW"/>
</dbReference>
<dbReference type="InterPro" id="IPR014001">
    <property type="entry name" value="Helicase_ATP-bd"/>
</dbReference>
<dbReference type="EMBL" id="JBHSMD010000001">
    <property type="protein sequence ID" value="MFC5492281.1"/>
    <property type="molecule type" value="Genomic_DNA"/>
</dbReference>
<evidence type="ECO:0000256" key="5">
    <source>
        <dbReference type="SAM" id="MobiDB-lite"/>
    </source>
</evidence>
<reference evidence="9" key="1">
    <citation type="journal article" date="2019" name="Int. J. Syst. Evol. Microbiol.">
        <title>The Global Catalogue of Microorganisms (GCM) 10K type strain sequencing project: providing services to taxonomists for standard genome sequencing and annotation.</title>
        <authorList>
            <consortium name="The Broad Institute Genomics Platform"/>
            <consortium name="The Broad Institute Genome Sequencing Center for Infectious Disease"/>
            <person name="Wu L."/>
            <person name="Ma J."/>
        </authorList>
    </citation>
    <scope>NUCLEOTIDE SEQUENCE [LARGE SCALE GENOMIC DNA]</scope>
    <source>
        <strain evidence="9">KACC 13778</strain>
    </source>
</reference>